<dbReference type="InterPro" id="IPR001610">
    <property type="entry name" value="PAC"/>
</dbReference>
<feature type="domain" description="PAS" evidence="3">
    <location>
        <begin position="310"/>
        <end position="380"/>
    </location>
</feature>
<dbReference type="SMART" id="SM00267">
    <property type="entry name" value="GGDEF"/>
    <property type="match status" value="1"/>
</dbReference>
<dbReference type="Gene3D" id="6.10.340.10">
    <property type="match status" value="1"/>
</dbReference>
<evidence type="ECO:0000256" key="1">
    <source>
        <dbReference type="SAM" id="Coils"/>
    </source>
</evidence>
<dbReference type="InterPro" id="IPR052155">
    <property type="entry name" value="Biofilm_reg_signaling"/>
</dbReference>
<dbReference type="CDD" id="cd06225">
    <property type="entry name" value="HAMP"/>
    <property type="match status" value="1"/>
</dbReference>
<keyword evidence="2" id="KW-1133">Transmembrane helix</keyword>
<dbReference type="RefSeq" id="WP_139163797.1">
    <property type="nucleotide sequence ID" value="NZ_FMUX01000001.1"/>
</dbReference>
<dbReference type="InterPro" id="IPR035965">
    <property type="entry name" value="PAS-like_dom_sf"/>
</dbReference>
<feature type="transmembrane region" description="Helical" evidence="2">
    <location>
        <begin position="15"/>
        <end position="34"/>
    </location>
</feature>
<dbReference type="Gene3D" id="3.30.450.20">
    <property type="entry name" value="PAS domain"/>
    <property type="match status" value="1"/>
</dbReference>
<evidence type="ECO:0000259" key="3">
    <source>
        <dbReference type="PROSITE" id="PS50112"/>
    </source>
</evidence>
<dbReference type="PROSITE" id="PS50885">
    <property type="entry name" value="HAMP"/>
    <property type="match status" value="1"/>
</dbReference>
<feature type="coiled-coil region" evidence="1">
    <location>
        <begin position="293"/>
        <end position="320"/>
    </location>
</feature>
<evidence type="ECO:0000313" key="7">
    <source>
        <dbReference type="EMBL" id="SCX79071.1"/>
    </source>
</evidence>
<evidence type="ECO:0000313" key="8">
    <source>
        <dbReference type="Proteomes" id="UP000198870"/>
    </source>
</evidence>
<dbReference type="PANTHER" id="PTHR44757">
    <property type="entry name" value="DIGUANYLATE CYCLASE DGCP"/>
    <property type="match status" value="1"/>
</dbReference>
<dbReference type="STRING" id="419481.SAMN05216233_101309"/>
<dbReference type="Pfam" id="PF00989">
    <property type="entry name" value="PAS"/>
    <property type="match status" value="1"/>
</dbReference>
<proteinExistence type="predicted"/>
<gene>
    <name evidence="7" type="ORF">SAMN05216233_101309</name>
</gene>
<accession>A0A1G5AMH1</accession>
<dbReference type="FunFam" id="3.30.70.270:FF:000001">
    <property type="entry name" value="Diguanylate cyclase domain protein"/>
    <property type="match status" value="1"/>
</dbReference>
<keyword evidence="2" id="KW-0472">Membrane</keyword>
<dbReference type="Pfam" id="PF00672">
    <property type="entry name" value="HAMP"/>
    <property type="match status" value="1"/>
</dbReference>
<feature type="domain" description="GGDEF" evidence="6">
    <location>
        <begin position="468"/>
        <end position="606"/>
    </location>
</feature>
<dbReference type="SUPFAM" id="SSF158472">
    <property type="entry name" value="HAMP domain-like"/>
    <property type="match status" value="1"/>
</dbReference>
<dbReference type="CDD" id="cd01949">
    <property type="entry name" value="GGDEF"/>
    <property type="match status" value="1"/>
</dbReference>
<dbReference type="PROSITE" id="PS50112">
    <property type="entry name" value="PAS"/>
    <property type="match status" value="1"/>
</dbReference>
<dbReference type="PANTHER" id="PTHR44757:SF2">
    <property type="entry name" value="BIOFILM ARCHITECTURE MAINTENANCE PROTEIN MBAA"/>
    <property type="match status" value="1"/>
</dbReference>
<dbReference type="SUPFAM" id="SSF55785">
    <property type="entry name" value="PYP-like sensor domain (PAS domain)"/>
    <property type="match status" value="1"/>
</dbReference>
<feature type="domain" description="PAC" evidence="4">
    <location>
        <begin position="384"/>
        <end position="436"/>
    </location>
</feature>
<sequence>MDEKEGKTLGLRARITAWITGVLVVMALFFFAFVHHQTRSVYIATLDAALLARGELAARGGMGPGTPLLQNPGGTAVEWVETPTLFLGVLVEGQGDSKAMQGVGAAASALGSEVAAHGDMLAEARRKGGPVARTAGLRGGTFRLMALPPAGENGVGTLVFTPVFAHPRGTEGLEARFAVAAVCLLGVILAGGTLFTWHLIRPIEELRDVSEKIAEGNLDAGVQLSGSAEFVSLSRSINRMRRAIADMLHESTRQNQALVDKGGELESSNRELERAIFTANQMTAEAEIRSYELEHEIAQRHQAEEALRSSEEKYRTIVENMKEGYCEVSRDGCITFVNAAMCEICGYEADEILGMYRGQFVVEEKRDEVMSRFAAVLEGNDEVTEFDYPILRKDGRKRHIGVSVSLIRNGAGDREGYRTIVRDVEARKRYEEELIYMAYHDPLTGLKNRKGFYERLETDILRAKRYGGQVALLYIDIDRFKEVNDTLGHEAGDEVLRQITRRLVDNLRQSDCVARVGGDEFAVVLDNADGCDVEVVVRKVAVILAQPYSAGGRDVAYVSGSVGVALFPEDAVTASDLIRYADSAMYEVKRSRKASRCHCRGEGVHA</sequence>
<protein>
    <submittedName>
        <fullName evidence="7">PAS domain S-box-containing protein/diguanylate cyclase (GGDEF) domain-containing protein</fullName>
    </submittedName>
</protein>
<evidence type="ECO:0000259" key="4">
    <source>
        <dbReference type="PROSITE" id="PS50113"/>
    </source>
</evidence>
<name>A0A1G5AMH1_9BACT</name>
<reference evidence="7 8" key="1">
    <citation type="submission" date="2016-10" db="EMBL/GenBank/DDBJ databases">
        <authorList>
            <person name="de Groot N.N."/>
        </authorList>
    </citation>
    <scope>NUCLEOTIDE SEQUENCE [LARGE SCALE GENOMIC DNA]</scope>
    <source>
        <strain evidence="7 8">AA1</strain>
    </source>
</reference>
<keyword evidence="2" id="KW-0812">Transmembrane</keyword>
<keyword evidence="8" id="KW-1185">Reference proteome</keyword>
<dbReference type="Gene3D" id="3.30.70.270">
    <property type="match status" value="1"/>
</dbReference>
<keyword evidence="1" id="KW-0175">Coiled coil</keyword>
<dbReference type="InterPro" id="IPR043128">
    <property type="entry name" value="Rev_trsase/Diguanyl_cyclase"/>
</dbReference>
<dbReference type="InterPro" id="IPR000014">
    <property type="entry name" value="PAS"/>
</dbReference>
<dbReference type="SUPFAM" id="SSF55073">
    <property type="entry name" value="Nucleotide cyclase"/>
    <property type="match status" value="1"/>
</dbReference>
<organism evidence="7 8">
    <name type="scientific">Desulfoluna spongiiphila</name>
    <dbReference type="NCBI Taxonomy" id="419481"/>
    <lineage>
        <taxon>Bacteria</taxon>
        <taxon>Pseudomonadati</taxon>
        <taxon>Thermodesulfobacteriota</taxon>
        <taxon>Desulfobacteria</taxon>
        <taxon>Desulfobacterales</taxon>
        <taxon>Desulfolunaceae</taxon>
        <taxon>Desulfoluna</taxon>
    </lineage>
</organism>
<dbReference type="InterPro" id="IPR000700">
    <property type="entry name" value="PAS-assoc_C"/>
</dbReference>
<dbReference type="InterPro" id="IPR003660">
    <property type="entry name" value="HAMP_dom"/>
</dbReference>
<dbReference type="InterPro" id="IPR000160">
    <property type="entry name" value="GGDEF_dom"/>
</dbReference>
<dbReference type="InterPro" id="IPR013767">
    <property type="entry name" value="PAS_fold"/>
</dbReference>
<dbReference type="GO" id="GO:0007165">
    <property type="term" value="P:signal transduction"/>
    <property type="evidence" value="ECO:0007669"/>
    <property type="project" value="InterPro"/>
</dbReference>
<dbReference type="PROSITE" id="PS50113">
    <property type="entry name" value="PAC"/>
    <property type="match status" value="1"/>
</dbReference>
<dbReference type="SMART" id="SM00086">
    <property type="entry name" value="PAC"/>
    <property type="match status" value="1"/>
</dbReference>
<dbReference type="GO" id="GO:0016020">
    <property type="term" value="C:membrane"/>
    <property type="evidence" value="ECO:0007669"/>
    <property type="project" value="InterPro"/>
</dbReference>
<feature type="transmembrane region" description="Helical" evidence="2">
    <location>
        <begin position="177"/>
        <end position="200"/>
    </location>
</feature>
<dbReference type="GO" id="GO:0006355">
    <property type="term" value="P:regulation of DNA-templated transcription"/>
    <property type="evidence" value="ECO:0007669"/>
    <property type="project" value="InterPro"/>
</dbReference>
<dbReference type="NCBIfam" id="TIGR00229">
    <property type="entry name" value="sensory_box"/>
    <property type="match status" value="1"/>
</dbReference>
<dbReference type="SMART" id="SM00304">
    <property type="entry name" value="HAMP"/>
    <property type="match status" value="1"/>
</dbReference>
<evidence type="ECO:0000256" key="2">
    <source>
        <dbReference type="SAM" id="Phobius"/>
    </source>
</evidence>
<dbReference type="CDD" id="cd00130">
    <property type="entry name" value="PAS"/>
    <property type="match status" value="1"/>
</dbReference>
<dbReference type="PROSITE" id="PS50887">
    <property type="entry name" value="GGDEF"/>
    <property type="match status" value="1"/>
</dbReference>
<evidence type="ECO:0000259" key="6">
    <source>
        <dbReference type="PROSITE" id="PS50887"/>
    </source>
</evidence>
<evidence type="ECO:0000259" key="5">
    <source>
        <dbReference type="PROSITE" id="PS50885"/>
    </source>
</evidence>
<feature type="domain" description="HAMP" evidence="5">
    <location>
        <begin position="197"/>
        <end position="249"/>
    </location>
</feature>
<dbReference type="SMART" id="SM00091">
    <property type="entry name" value="PAS"/>
    <property type="match status" value="1"/>
</dbReference>
<dbReference type="AlphaFoldDB" id="A0A1G5AMH1"/>
<dbReference type="NCBIfam" id="TIGR00254">
    <property type="entry name" value="GGDEF"/>
    <property type="match status" value="1"/>
</dbReference>
<dbReference type="InterPro" id="IPR029787">
    <property type="entry name" value="Nucleotide_cyclase"/>
</dbReference>
<dbReference type="Proteomes" id="UP000198870">
    <property type="component" value="Unassembled WGS sequence"/>
</dbReference>
<dbReference type="Pfam" id="PF00990">
    <property type="entry name" value="GGDEF"/>
    <property type="match status" value="1"/>
</dbReference>
<dbReference type="GO" id="GO:0003824">
    <property type="term" value="F:catalytic activity"/>
    <property type="evidence" value="ECO:0007669"/>
    <property type="project" value="UniProtKB-ARBA"/>
</dbReference>
<dbReference type="OrthoDB" id="9759607at2"/>
<dbReference type="EMBL" id="FMUX01000001">
    <property type="protein sequence ID" value="SCX79071.1"/>
    <property type="molecule type" value="Genomic_DNA"/>
</dbReference>